<dbReference type="Pfam" id="PF01943">
    <property type="entry name" value="Polysacc_synt"/>
    <property type="match status" value="1"/>
</dbReference>
<evidence type="ECO:0000256" key="3">
    <source>
        <dbReference type="ARBA" id="ARBA00022692"/>
    </source>
</evidence>
<dbReference type="InterPro" id="IPR050833">
    <property type="entry name" value="Poly_Biosynth_Transport"/>
</dbReference>
<dbReference type="InterPro" id="IPR002797">
    <property type="entry name" value="Polysacc_synth"/>
</dbReference>
<evidence type="ECO:0000313" key="8">
    <source>
        <dbReference type="Proteomes" id="UP000196230"/>
    </source>
</evidence>
<dbReference type="EMBL" id="FUKP01000067">
    <property type="protein sequence ID" value="SJN35565.1"/>
    <property type="molecule type" value="Genomic_DNA"/>
</dbReference>
<evidence type="ECO:0000256" key="6">
    <source>
        <dbReference type="SAM" id="Phobius"/>
    </source>
</evidence>
<feature type="transmembrane region" description="Helical" evidence="6">
    <location>
        <begin position="55"/>
        <end position="73"/>
    </location>
</feature>
<feature type="transmembrane region" description="Helical" evidence="6">
    <location>
        <begin position="156"/>
        <end position="177"/>
    </location>
</feature>
<feature type="transmembrane region" description="Helical" evidence="6">
    <location>
        <begin position="371"/>
        <end position="389"/>
    </location>
</feature>
<comment type="subcellular location">
    <subcellularLocation>
        <location evidence="1">Cell membrane</location>
        <topology evidence="1">Multi-pass membrane protein</topology>
    </subcellularLocation>
</comment>
<dbReference type="PANTHER" id="PTHR30250">
    <property type="entry name" value="PST FAMILY PREDICTED COLANIC ACID TRANSPORTER"/>
    <property type="match status" value="1"/>
</dbReference>
<keyword evidence="2" id="KW-1003">Cell membrane</keyword>
<evidence type="ECO:0000313" key="7">
    <source>
        <dbReference type="EMBL" id="SJN35565.1"/>
    </source>
</evidence>
<organism evidence="7 8">
    <name type="scientific">Micrococcus lylae</name>
    <dbReference type="NCBI Taxonomy" id="1273"/>
    <lineage>
        <taxon>Bacteria</taxon>
        <taxon>Bacillati</taxon>
        <taxon>Actinomycetota</taxon>
        <taxon>Actinomycetes</taxon>
        <taxon>Micrococcales</taxon>
        <taxon>Micrococcaceae</taxon>
        <taxon>Micrococcus</taxon>
    </lineage>
</organism>
<dbReference type="Proteomes" id="UP000196230">
    <property type="component" value="Unassembled WGS sequence"/>
</dbReference>
<gene>
    <name evidence="7" type="ORF">FM125_10725</name>
</gene>
<feature type="transmembrane region" description="Helical" evidence="6">
    <location>
        <begin position="395"/>
        <end position="416"/>
    </location>
</feature>
<evidence type="ECO:0000256" key="1">
    <source>
        <dbReference type="ARBA" id="ARBA00004651"/>
    </source>
</evidence>
<feature type="transmembrane region" description="Helical" evidence="6">
    <location>
        <begin position="306"/>
        <end position="326"/>
    </location>
</feature>
<keyword evidence="3 6" id="KW-0812">Transmembrane</keyword>
<feature type="transmembrane region" description="Helical" evidence="6">
    <location>
        <begin position="338"/>
        <end position="359"/>
    </location>
</feature>
<keyword evidence="4 6" id="KW-1133">Transmembrane helix</keyword>
<feature type="transmembrane region" description="Helical" evidence="6">
    <location>
        <begin position="21"/>
        <end position="43"/>
    </location>
</feature>
<evidence type="ECO:0000256" key="4">
    <source>
        <dbReference type="ARBA" id="ARBA00022989"/>
    </source>
</evidence>
<dbReference type="PANTHER" id="PTHR30250:SF11">
    <property type="entry name" value="O-ANTIGEN TRANSPORTER-RELATED"/>
    <property type="match status" value="1"/>
</dbReference>
<feature type="transmembrane region" description="Helical" evidence="6">
    <location>
        <begin position="183"/>
        <end position="204"/>
    </location>
</feature>
<name>A0A1R4JUR6_9MICC</name>
<dbReference type="GO" id="GO:0005886">
    <property type="term" value="C:plasma membrane"/>
    <property type="evidence" value="ECO:0007669"/>
    <property type="project" value="UniProtKB-SubCell"/>
</dbReference>
<sequence length="448" mass="46709">MAVGDKAARGVEAARRGMGRNIVVQIVSLAMPPLLALVTAPVLAHGLGVTGRGEVAAGTATLLFLSAVLTFGLQESVTHHVARYPGSERTLLIQSATVIAGLGVLGGIGTWFMAPWLADGNPELTVIIRLTAALVAPTLVRLVPRAIASGRHQWGLVAWESWLTAIARAVTLVLLWLTGHLTVLSAALTIALIPMLCGLVYLPLTIRVLKTPSAPSAETPSQRAVLGFGLKIWLGSLSGIILTRVDQVLMVPLSNEAELGLYAVAASIGEVPTVVSTAVRNVVFAADSAESDPQTQAKRLQQASRLAVAGSALAAFALGATMHWWIPPLFGPGFADAWTAAVILLLATVVGTSGSVAGAGLGARGRPGLRSISMAVGACVNLLIFLVTVGTWGVIGAALSTLAGAFVSGSMNIVWLRRVFGIPARGFYGIRSEDVRLIRSMLTRLFRR</sequence>
<feature type="transmembrane region" description="Helical" evidence="6">
    <location>
        <begin position="126"/>
        <end position="144"/>
    </location>
</feature>
<dbReference type="RefSeq" id="WP_245829992.1">
    <property type="nucleotide sequence ID" value="NZ_FUKP01000067.1"/>
</dbReference>
<proteinExistence type="predicted"/>
<protein>
    <submittedName>
        <fullName evidence="7">Uncharacterized protein</fullName>
    </submittedName>
</protein>
<reference evidence="7 8" key="1">
    <citation type="submission" date="2017-02" db="EMBL/GenBank/DDBJ databases">
        <authorList>
            <person name="Peterson S.W."/>
        </authorList>
    </citation>
    <scope>NUCLEOTIDE SEQUENCE [LARGE SCALE GENOMIC DNA]</scope>
    <source>
        <strain evidence="7 8">2B3F</strain>
    </source>
</reference>
<dbReference type="AlphaFoldDB" id="A0A1R4JUR6"/>
<feature type="transmembrane region" description="Helical" evidence="6">
    <location>
        <begin position="93"/>
        <end position="114"/>
    </location>
</feature>
<keyword evidence="5 6" id="KW-0472">Membrane</keyword>
<evidence type="ECO:0000256" key="2">
    <source>
        <dbReference type="ARBA" id="ARBA00022475"/>
    </source>
</evidence>
<evidence type="ECO:0000256" key="5">
    <source>
        <dbReference type="ARBA" id="ARBA00023136"/>
    </source>
</evidence>
<accession>A0A1R4JUR6</accession>